<keyword evidence="5 9" id="KW-0297">G-protein coupled receptor</keyword>
<dbReference type="GO" id="GO:0071880">
    <property type="term" value="P:adenylate cyclase-activating adrenergic receptor signaling pathway"/>
    <property type="evidence" value="ECO:0007669"/>
    <property type="project" value="TreeGrafter"/>
</dbReference>
<feature type="transmembrane region" description="Helical" evidence="10">
    <location>
        <begin position="41"/>
        <end position="66"/>
    </location>
</feature>
<keyword evidence="4 10" id="KW-1133">Transmembrane helix</keyword>
<keyword evidence="2" id="KW-1003">Cell membrane</keyword>
<dbReference type="Gene3D" id="1.20.1070.10">
    <property type="entry name" value="Rhodopsin 7-helix transmembrane proteins"/>
    <property type="match status" value="1"/>
</dbReference>
<dbReference type="SUPFAM" id="SSF81321">
    <property type="entry name" value="Family A G protein-coupled receptor-like"/>
    <property type="match status" value="1"/>
</dbReference>
<dbReference type="InterPro" id="IPR017452">
    <property type="entry name" value="GPCR_Rhodpsn_7TM"/>
</dbReference>
<feature type="transmembrane region" description="Helical" evidence="10">
    <location>
        <begin position="78"/>
        <end position="97"/>
    </location>
</feature>
<evidence type="ECO:0000256" key="5">
    <source>
        <dbReference type="ARBA" id="ARBA00023040"/>
    </source>
</evidence>
<evidence type="ECO:0000256" key="2">
    <source>
        <dbReference type="ARBA" id="ARBA00022475"/>
    </source>
</evidence>
<evidence type="ECO:0000313" key="13">
    <source>
        <dbReference type="Proteomes" id="UP000828390"/>
    </source>
</evidence>
<sequence>MECLKSSLNSSINCSSNASEDGFLKDAGWRYPEYQATTKNVILAVVLTTIVIVSIFGNLLVLMAFVLEKRLLQPFNMYICNLAVTDFLVAITAMTFYTIDTLLGYWPFGKIMCGVWIYFDFAMTFASVFTLVAISIDRFWCVTWVIHYKVHNNRFRTGIFLGVIWYANM</sequence>
<evidence type="ECO:0000256" key="4">
    <source>
        <dbReference type="ARBA" id="ARBA00022989"/>
    </source>
</evidence>
<keyword evidence="13" id="KW-1185">Reference proteome</keyword>
<dbReference type="PROSITE" id="PS50262">
    <property type="entry name" value="G_PROTEIN_RECEP_F1_2"/>
    <property type="match status" value="1"/>
</dbReference>
<dbReference type="InterPro" id="IPR000276">
    <property type="entry name" value="GPCR_Rhodpsn"/>
</dbReference>
<proteinExistence type="inferred from homology"/>
<dbReference type="PANTHER" id="PTHR24248">
    <property type="entry name" value="ADRENERGIC RECEPTOR-RELATED G-PROTEIN COUPLED RECEPTOR"/>
    <property type="match status" value="1"/>
</dbReference>
<reference evidence="12" key="1">
    <citation type="journal article" date="2019" name="bioRxiv">
        <title>The Genome of the Zebra Mussel, Dreissena polymorpha: A Resource for Invasive Species Research.</title>
        <authorList>
            <person name="McCartney M.A."/>
            <person name="Auch B."/>
            <person name="Kono T."/>
            <person name="Mallez S."/>
            <person name="Zhang Y."/>
            <person name="Obille A."/>
            <person name="Becker A."/>
            <person name="Abrahante J.E."/>
            <person name="Garbe J."/>
            <person name="Badalamenti J.P."/>
            <person name="Herman A."/>
            <person name="Mangelson H."/>
            <person name="Liachko I."/>
            <person name="Sullivan S."/>
            <person name="Sone E.D."/>
            <person name="Koren S."/>
            <person name="Silverstein K.A.T."/>
            <person name="Beckman K.B."/>
            <person name="Gohl D.M."/>
        </authorList>
    </citation>
    <scope>NUCLEOTIDE SEQUENCE</scope>
    <source>
        <strain evidence="12">Duluth1</strain>
        <tissue evidence="12">Whole animal</tissue>
    </source>
</reference>
<dbReference type="GO" id="GO:0043410">
    <property type="term" value="P:positive regulation of MAPK cascade"/>
    <property type="evidence" value="ECO:0007669"/>
    <property type="project" value="TreeGrafter"/>
</dbReference>
<evidence type="ECO:0000313" key="12">
    <source>
        <dbReference type="EMBL" id="KAH3705192.1"/>
    </source>
</evidence>
<dbReference type="GO" id="GO:0005886">
    <property type="term" value="C:plasma membrane"/>
    <property type="evidence" value="ECO:0007669"/>
    <property type="project" value="UniProtKB-SubCell"/>
</dbReference>
<dbReference type="EMBL" id="JAIWYP010000015">
    <property type="protein sequence ID" value="KAH3705192.1"/>
    <property type="molecule type" value="Genomic_DNA"/>
</dbReference>
<evidence type="ECO:0000256" key="8">
    <source>
        <dbReference type="ARBA" id="ARBA00023224"/>
    </source>
</evidence>
<keyword evidence="3 9" id="KW-0812">Transmembrane</keyword>
<feature type="domain" description="G-protein coupled receptors family 1 profile" evidence="11">
    <location>
        <begin position="57"/>
        <end position="169"/>
    </location>
</feature>
<evidence type="ECO:0000256" key="9">
    <source>
        <dbReference type="RuleBase" id="RU000688"/>
    </source>
</evidence>
<evidence type="ECO:0000256" key="7">
    <source>
        <dbReference type="ARBA" id="ARBA00023170"/>
    </source>
</evidence>
<dbReference type="GO" id="GO:0004930">
    <property type="term" value="F:G protein-coupled receptor activity"/>
    <property type="evidence" value="ECO:0007669"/>
    <property type="project" value="UniProtKB-KW"/>
</dbReference>
<gene>
    <name evidence="12" type="ORF">DPMN_080258</name>
</gene>
<organism evidence="12 13">
    <name type="scientific">Dreissena polymorpha</name>
    <name type="common">Zebra mussel</name>
    <name type="synonym">Mytilus polymorpha</name>
    <dbReference type="NCBI Taxonomy" id="45954"/>
    <lineage>
        <taxon>Eukaryota</taxon>
        <taxon>Metazoa</taxon>
        <taxon>Spiralia</taxon>
        <taxon>Lophotrochozoa</taxon>
        <taxon>Mollusca</taxon>
        <taxon>Bivalvia</taxon>
        <taxon>Autobranchia</taxon>
        <taxon>Heteroconchia</taxon>
        <taxon>Euheterodonta</taxon>
        <taxon>Imparidentia</taxon>
        <taxon>Neoheterodontei</taxon>
        <taxon>Myida</taxon>
        <taxon>Dreissenoidea</taxon>
        <taxon>Dreissenidae</taxon>
        <taxon>Dreissena</taxon>
    </lineage>
</organism>
<keyword evidence="8 9" id="KW-0807">Transducer</keyword>
<keyword evidence="6 10" id="KW-0472">Membrane</keyword>
<evidence type="ECO:0000256" key="3">
    <source>
        <dbReference type="ARBA" id="ARBA00022692"/>
    </source>
</evidence>
<dbReference type="AlphaFoldDB" id="A0A9D3YR24"/>
<dbReference type="PRINTS" id="PR00237">
    <property type="entry name" value="GPCRRHODOPSN"/>
</dbReference>
<protein>
    <recommendedName>
        <fullName evidence="11">G-protein coupled receptors family 1 profile domain-containing protein</fullName>
    </recommendedName>
</protein>
<dbReference type="Proteomes" id="UP000828390">
    <property type="component" value="Unassembled WGS sequence"/>
</dbReference>
<feature type="transmembrane region" description="Helical" evidence="10">
    <location>
        <begin position="117"/>
        <end position="146"/>
    </location>
</feature>
<reference evidence="12" key="2">
    <citation type="submission" date="2020-11" db="EMBL/GenBank/DDBJ databases">
        <authorList>
            <person name="McCartney M.A."/>
            <person name="Auch B."/>
            <person name="Kono T."/>
            <person name="Mallez S."/>
            <person name="Becker A."/>
            <person name="Gohl D.M."/>
            <person name="Silverstein K.A.T."/>
            <person name="Koren S."/>
            <person name="Bechman K.B."/>
            <person name="Herman A."/>
            <person name="Abrahante J.E."/>
            <person name="Garbe J."/>
        </authorList>
    </citation>
    <scope>NUCLEOTIDE SEQUENCE</scope>
    <source>
        <strain evidence="12">Duluth1</strain>
        <tissue evidence="12">Whole animal</tissue>
    </source>
</reference>
<dbReference type="PANTHER" id="PTHR24248:SF120">
    <property type="entry name" value="G-PROTEIN COUPLED RECEPTORS FAMILY 1 PROFILE DOMAIN-CONTAINING PROTEIN"/>
    <property type="match status" value="1"/>
</dbReference>
<evidence type="ECO:0000256" key="6">
    <source>
        <dbReference type="ARBA" id="ARBA00023136"/>
    </source>
</evidence>
<evidence type="ECO:0000256" key="1">
    <source>
        <dbReference type="ARBA" id="ARBA00004651"/>
    </source>
</evidence>
<name>A0A9D3YR24_DREPO</name>
<dbReference type="PROSITE" id="PS00237">
    <property type="entry name" value="G_PROTEIN_RECEP_F1_1"/>
    <property type="match status" value="1"/>
</dbReference>
<evidence type="ECO:0000259" key="11">
    <source>
        <dbReference type="PROSITE" id="PS50262"/>
    </source>
</evidence>
<comment type="subcellular location">
    <subcellularLocation>
        <location evidence="1">Cell membrane</location>
        <topology evidence="1">Multi-pass membrane protein</topology>
    </subcellularLocation>
</comment>
<accession>A0A9D3YR24</accession>
<evidence type="ECO:0000256" key="10">
    <source>
        <dbReference type="SAM" id="Phobius"/>
    </source>
</evidence>
<dbReference type="Pfam" id="PF00001">
    <property type="entry name" value="7tm_1"/>
    <property type="match status" value="1"/>
</dbReference>
<comment type="similarity">
    <text evidence="9">Belongs to the G-protein coupled receptor 1 family.</text>
</comment>
<keyword evidence="7 9" id="KW-0675">Receptor</keyword>
<comment type="caution">
    <text evidence="12">The sequence shown here is derived from an EMBL/GenBank/DDBJ whole genome shotgun (WGS) entry which is preliminary data.</text>
</comment>